<name>A0A6L2KY42_TANCI</name>
<feature type="domain" description="GAG-pre-integrase" evidence="4">
    <location>
        <begin position="591"/>
        <end position="644"/>
    </location>
</feature>
<comment type="caution">
    <text evidence="6">The sequence shown here is derived from an EMBL/GenBank/DDBJ whole genome shotgun (WGS) entry which is preliminary data.</text>
</comment>
<evidence type="ECO:0000256" key="2">
    <source>
        <dbReference type="SAM" id="MobiDB-lite"/>
    </source>
</evidence>
<feature type="compositionally biased region" description="Low complexity" evidence="2">
    <location>
        <begin position="730"/>
        <end position="742"/>
    </location>
</feature>
<feature type="domain" description="Retrovirus-related Pol polyprotein from transposon TNT 1-94-like beta-barrel" evidence="5">
    <location>
        <begin position="497"/>
        <end position="561"/>
    </location>
</feature>
<reference evidence="6" key="1">
    <citation type="journal article" date="2019" name="Sci. Rep.">
        <title>Draft genome of Tanacetum cinerariifolium, the natural source of mosquito coil.</title>
        <authorList>
            <person name="Yamashiro T."/>
            <person name="Shiraishi A."/>
            <person name="Satake H."/>
            <person name="Nakayama K."/>
        </authorList>
    </citation>
    <scope>NUCLEOTIDE SEQUENCE</scope>
</reference>
<evidence type="ECO:0000259" key="4">
    <source>
        <dbReference type="Pfam" id="PF13976"/>
    </source>
</evidence>
<dbReference type="InterPro" id="IPR025724">
    <property type="entry name" value="GAG-pre-integrase_dom"/>
</dbReference>
<organism evidence="6">
    <name type="scientific">Tanacetum cinerariifolium</name>
    <name type="common">Dalmatian daisy</name>
    <name type="synonym">Chrysanthemum cinerariifolium</name>
    <dbReference type="NCBI Taxonomy" id="118510"/>
    <lineage>
        <taxon>Eukaryota</taxon>
        <taxon>Viridiplantae</taxon>
        <taxon>Streptophyta</taxon>
        <taxon>Embryophyta</taxon>
        <taxon>Tracheophyta</taxon>
        <taxon>Spermatophyta</taxon>
        <taxon>Magnoliopsida</taxon>
        <taxon>eudicotyledons</taxon>
        <taxon>Gunneridae</taxon>
        <taxon>Pentapetalae</taxon>
        <taxon>asterids</taxon>
        <taxon>campanulids</taxon>
        <taxon>Asterales</taxon>
        <taxon>Asteraceae</taxon>
        <taxon>Asteroideae</taxon>
        <taxon>Anthemideae</taxon>
        <taxon>Anthemidinae</taxon>
        <taxon>Tanacetum</taxon>
    </lineage>
</organism>
<dbReference type="AlphaFoldDB" id="A0A6L2KY42"/>
<keyword evidence="1" id="KW-0175">Coiled coil</keyword>
<dbReference type="Pfam" id="PF13976">
    <property type="entry name" value="gag_pre-integrs"/>
    <property type="match status" value="1"/>
</dbReference>
<dbReference type="PANTHER" id="PTHR11439:SF509">
    <property type="entry name" value="RNA-DIRECTED DNA POLYMERASE"/>
    <property type="match status" value="1"/>
</dbReference>
<accession>A0A6L2KY42</accession>
<dbReference type="Pfam" id="PF07727">
    <property type="entry name" value="RVT_2"/>
    <property type="match status" value="1"/>
</dbReference>
<gene>
    <name evidence="6" type="ORF">Tci_026571</name>
</gene>
<evidence type="ECO:0000313" key="6">
    <source>
        <dbReference type="EMBL" id="GEU54593.1"/>
    </source>
</evidence>
<proteinExistence type="predicted"/>
<feature type="compositionally biased region" description="Polar residues" evidence="2">
    <location>
        <begin position="719"/>
        <end position="729"/>
    </location>
</feature>
<evidence type="ECO:0000259" key="3">
    <source>
        <dbReference type="Pfam" id="PF07727"/>
    </source>
</evidence>
<dbReference type="CDD" id="cd09272">
    <property type="entry name" value="RNase_HI_RT_Ty1"/>
    <property type="match status" value="1"/>
</dbReference>
<evidence type="ECO:0000256" key="1">
    <source>
        <dbReference type="SAM" id="Coils"/>
    </source>
</evidence>
<dbReference type="PANTHER" id="PTHR11439">
    <property type="entry name" value="GAG-POL-RELATED RETROTRANSPOSON"/>
    <property type="match status" value="1"/>
</dbReference>
<feature type="domain" description="Reverse transcriptase Ty1/copia-type" evidence="3">
    <location>
        <begin position="796"/>
        <end position="923"/>
    </location>
</feature>
<feature type="region of interest" description="Disordered" evidence="2">
    <location>
        <begin position="384"/>
        <end position="414"/>
    </location>
</feature>
<feature type="region of interest" description="Disordered" evidence="2">
    <location>
        <begin position="719"/>
        <end position="744"/>
    </location>
</feature>
<dbReference type="Pfam" id="PF22936">
    <property type="entry name" value="Pol_BBD"/>
    <property type="match status" value="1"/>
</dbReference>
<feature type="compositionally biased region" description="Polar residues" evidence="2">
    <location>
        <begin position="384"/>
        <end position="396"/>
    </location>
</feature>
<evidence type="ECO:0000259" key="5">
    <source>
        <dbReference type="Pfam" id="PF22936"/>
    </source>
</evidence>
<dbReference type="InterPro" id="IPR013103">
    <property type="entry name" value="RVT_2"/>
</dbReference>
<feature type="coiled-coil region" evidence="1">
    <location>
        <begin position="305"/>
        <end position="362"/>
    </location>
</feature>
<sequence>MDYPLTVNLQQLSEFSQFNSGLTVLVFKQGDDPINAINHMMSFLSAVVTFYFPTTNNQLKNSLNPLQQATIHDGRVTVQPVQGRKISYAIGTSKTYTLGTSANSNGKQRAVICYNCKGEDRIPFNRPTIVEVSCELLKVSMGFEHIKACFMDEIIPFVKAVKDLFNTFDQYLIDELTEVQNVFHQMKQDVDQHRLESKTFGFQNERLLEQVISKDIVNIVVNASVNNAFVSMSECKKCFKLENELLNKQDFIEKEKYDKLLSSYATLEKYCISLEVDTQLNQEIFKRDNSISNQSAPSFNQYFKLNELKAHSQEKDTVIKKLKEKVKSLSGNVDNDKVKRDIDEIETINIELEHRVSKLVAENEYLKQNYKQLYDSIKLARVNTTTSASGSQPTGTTKKDRISRTPSRTRKNKVEAHARNVNSSLNKKICVVKSKGTATVQQSKLNINSDVTFGKCNGCMLSSKHDLCALNVTNDVKARSNQNLLRIILREKFGNQLHMTGDRSQLTNCVSKFLGTVKFGNDHVEKIMGFGDYHIGNVTISRVYYVEGLGHNLFSVGQFGDSNLEVAFRQHTCYVRNLEGVDLLTRSRGNNLYTLSLGDMMVSSPICLLSKASKTKFWLWHRRLSHLNFGAINHLARQSLVQGTALHEMTHATISLGLVLDPPSLTPFVPPSRTDWDMFFQSLFDELLTPPPSVDHPAPKVIALMTEVVALEPAASTGLPSLTTVDQDTPSPKVSSDQSSSKDSIHTVVLPDHQLSEHNSKWTKDHPLENIIGQLARPVSPRLQLHEQALFYKVMVITLKWIYKVKLDELGGILKNKARLVARGYRREERINFKESFTPVAILEAIRIFLALVAYINMVVYQMDVKTAFLNGNLREEIYVSHVQAKKAHYGLKKALRAWYDMLSSFLISQDFFKGLVDPTLFICRNRNDLLLWIPSWWRNPNWMKIKKRKVVDLSHYRGMIGTLLYLEASKPDLHFLYARVPGIRLGLPKSTYMRSKGSFDTDHAGCQDTRRSTSGSLQFLGDRLVSWSSKRQKSDAISDTEAEYIALSGCCAQILWMRSQLTDYGIGFNKIPIERIEFLINKLGIQSFTLESLKQLADEVEE</sequence>
<protein>
    <submittedName>
        <fullName evidence="6">Copia protein</fullName>
    </submittedName>
</protein>
<dbReference type="EMBL" id="BKCJ010003357">
    <property type="protein sequence ID" value="GEU54593.1"/>
    <property type="molecule type" value="Genomic_DNA"/>
</dbReference>
<dbReference type="InterPro" id="IPR054722">
    <property type="entry name" value="PolX-like_BBD"/>
</dbReference>